<evidence type="ECO:0000256" key="5">
    <source>
        <dbReference type="ARBA" id="ARBA00023136"/>
    </source>
</evidence>
<feature type="transmembrane region" description="Helical" evidence="6">
    <location>
        <begin position="165"/>
        <end position="191"/>
    </location>
</feature>
<comment type="subcellular location">
    <subcellularLocation>
        <location evidence="1 6">Cell membrane</location>
        <topology evidence="1 6">Multi-pass membrane protein</topology>
    </subcellularLocation>
</comment>
<feature type="domain" description="VTT" evidence="7">
    <location>
        <begin position="69"/>
        <end position="185"/>
    </location>
</feature>
<evidence type="ECO:0000256" key="3">
    <source>
        <dbReference type="ARBA" id="ARBA00022692"/>
    </source>
</evidence>
<evidence type="ECO:0000259" key="7">
    <source>
        <dbReference type="Pfam" id="PF09335"/>
    </source>
</evidence>
<proteinExistence type="inferred from homology"/>
<gene>
    <name evidence="8" type="ORF">COT91_04935</name>
</gene>
<feature type="transmembrane region" description="Helical" evidence="6">
    <location>
        <begin position="48"/>
        <end position="69"/>
    </location>
</feature>
<dbReference type="InterPro" id="IPR032816">
    <property type="entry name" value="VTT_dom"/>
</dbReference>
<evidence type="ECO:0000256" key="4">
    <source>
        <dbReference type="ARBA" id="ARBA00022989"/>
    </source>
</evidence>
<dbReference type="Proteomes" id="UP000230557">
    <property type="component" value="Unassembled WGS sequence"/>
</dbReference>
<keyword evidence="2 6" id="KW-1003">Cell membrane</keyword>
<dbReference type="InterPro" id="IPR015414">
    <property type="entry name" value="TMEM64"/>
</dbReference>
<dbReference type="PANTHER" id="PTHR12677:SF59">
    <property type="entry name" value="GOLGI APPARATUS MEMBRANE PROTEIN TVP38-RELATED"/>
    <property type="match status" value="1"/>
</dbReference>
<dbReference type="GO" id="GO:0005886">
    <property type="term" value="C:plasma membrane"/>
    <property type="evidence" value="ECO:0007669"/>
    <property type="project" value="UniProtKB-SubCell"/>
</dbReference>
<evidence type="ECO:0000256" key="2">
    <source>
        <dbReference type="ARBA" id="ARBA00022475"/>
    </source>
</evidence>
<protein>
    <recommendedName>
        <fullName evidence="6">TVP38/TMEM64 family membrane protein</fullName>
    </recommendedName>
</protein>
<evidence type="ECO:0000313" key="9">
    <source>
        <dbReference type="Proteomes" id="UP000230557"/>
    </source>
</evidence>
<dbReference type="AlphaFoldDB" id="A0A2H0VCC8"/>
<reference evidence="9" key="1">
    <citation type="submission" date="2017-09" db="EMBL/GenBank/DDBJ databases">
        <title>Depth-based differentiation of microbial function through sediment-hosted aquifers and enrichment of novel symbionts in the deep terrestrial subsurface.</title>
        <authorList>
            <person name="Probst A.J."/>
            <person name="Ladd B."/>
            <person name="Jarett J.K."/>
            <person name="Geller-Mcgrath D.E."/>
            <person name="Sieber C.M.K."/>
            <person name="Emerson J.B."/>
            <person name="Anantharaman K."/>
            <person name="Thomas B.C."/>
            <person name="Malmstrom R."/>
            <person name="Stieglmeier M."/>
            <person name="Klingl A."/>
            <person name="Woyke T."/>
            <person name="Ryan C.M."/>
            <person name="Banfield J.F."/>
        </authorList>
    </citation>
    <scope>NUCLEOTIDE SEQUENCE [LARGE SCALE GENOMIC DNA]</scope>
</reference>
<keyword evidence="4 6" id="KW-1133">Transmembrane helix</keyword>
<comment type="similarity">
    <text evidence="6">Belongs to the TVP38/TMEM64 family.</text>
</comment>
<keyword evidence="5 6" id="KW-0472">Membrane</keyword>
<feature type="transmembrane region" description="Helical" evidence="6">
    <location>
        <begin position="12"/>
        <end position="36"/>
    </location>
</feature>
<name>A0A2H0VCC8_9BACT</name>
<sequence>MNALLKKYSHELILLGIIAGVTLLFYFIGDSFGVFFNREALERKVSEFGFWGPVVLAIVSFFDTLIAPFPGGVSAAVGGFLYGKFWGILIVYIGNVFGANVTFWIARIWGSRFFLLFIKASKIKEFQEMVKRRQTFFWVAYFIPFLPYDYLNITIGLSDIPWKKFLLINSIGMLVSLSLLVLFGISILELLF</sequence>
<comment type="caution">
    <text evidence="8">The sequence shown here is derived from an EMBL/GenBank/DDBJ whole genome shotgun (WGS) entry which is preliminary data.</text>
</comment>
<dbReference type="Pfam" id="PF09335">
    <property type="entry name" value="VTT_dom"/>
    <property type="match status" value="1"/>
</dbReference>
<evidence type="ECO:0000256" key="1">
    <source>
        <dbReference type="ARBA" id="ARBA00004651"/>
    </source>
</evidence>
<feature type="transmembrane region" description="Helical" evidence="6">
    <location>
        <begin position="89"/>
        <end position="115"/>
    </location>
</feature>
<evidence type="ECO:0000256" key="6">
    <source>
        <dbReference type="RuleBase" id="RU366058"/>
    </source>
</evidence>
<evidence type="ECO:0000313" key="8">
    <source>
        <dbReference type="EMBL" id="PIR96744.1"/>
    </source>
</evidence>
<feature type="transmembrane region" description="Helical" evidence="6">
    <location>
        <begin position="136"/>
        <end position="153"/>
    </location>
</feature>
<keyword evidence="3 6" id="KW-0812">Transmembrane</keyword>
<accession>A0A2H0VCC8</accession>
<dbReference type="PANTHER" id="PTHR12677">
    <property type="entry name" value="GOLGI APPARATUS MEMBRANE PROTEIN TVP38-RELATED"/>
    <property type="match status" value="1"/>
</dbReference>
<dbReference type="EMBL" id="PFAJ01000064">
    <property type="protein sequence ID" value="PIR96744.1"/>
    <property type="molecule type" value="Genomic_DNA"/>
</dbReference>
<organism evidence="8 9">
    <name type="scientific">Candidatus Doudnabacteria bacterium CG10_big_fil_rev_8_21_14_0_10_41_10</name>
    <dbReference type="NCBI Taxonomy" id="1974551"/>
    <lineage>
        <taxon>Bacteria</taxon>
        <taxon>Candidatus Doudnaibacteriota</taxon>
    </lineage>
</organism>